<dbReference type="AlphaFoldDB" id="A0AAJ0D8D3"/>
<proteinExistence type="predicted"/>
<organism evidence="3 4">
    <name type="scientific">Extremus antarcticus</name>
    <dbReference type="NCBI Taxonomy" id="702011"/>
    <lineage>
        <taxon>Eukaryota</taxon>
        <taxon>Fungi</taxon>
        <taxon>Dikarya</taxon>
        <taxon>Ascomycota</taxon>
        <taxon>Pezizomycotina</taxon>
        <taxon>Dothideomycetes</taxon>
        <taxon>Dothideomycetidae</taxon>
        <taxon>Mycosphaerellales</taxon>
        <taxon>Extremaceae</taxon>
        <taxon>Extremus</taxon>
    </lineage>
</organism>
<accession>A0AAJ0D8D3</accession>
<gene>
    <name evidence="3" type="ORF">LTR09_009621</name>
</gene>
<dbReference type="PANTHER" id="PTHR31001:SF90">
    <property type="entry name" value="CENTROMERE DNA-BINDING PROTEIN COMPLEX CBF3 SUBUNIT B"/>
    <property type="match status" value="1"/>
</dbReference>
<dbReference type="GO" id="GO:0005634">
    <property type="term" value="C:nucleus"/>
    <property type="evidence" value="ECO:0007669"/>
    <property type="project" value="UniProtKB-SubCell"/>
</dbReference>
<sequence length="270" mass="30529">MTDLMPLETCKLKQLPCEHIIELDRKFTNYLETLPYFLRADASSRARSKPLETLYPSISTMRYSILTAAHSRRCRLHQNFLLRLSSDRRYAYSRQRCLESARVVIDAFAKPQQRKDTLSLAKARMDMAVHHTHLAVVVLVMDLCFNKLEAEQDGIAAEVRAALRMLRDAAEVSQHAARSAESLRLMLQKHQVAIEPVATNNCVRGVSHRSAASYSAASYQAIAESDWSGLSGPKLSPDALTSYDETWDSEMDLNSADWDQFFASLDSRTL</sequence>
<keyword evidence="4" id="KW-1185">Reference proteome</keyword>
<keyword evidence="2" id="KW-0539">Nucleus</keyword>
<reference evidence="3" key="1">
    <citation type="submission" date="2023-04" db="EMBL/GenBank/DDBJ databases">
        <title>Black Yeasts Isolated from many extreme environments.</title>
        <authorList>
            <person name="Coleine C."/>
            <person name="Stajich J.E."/>
            <person name="Selbmann L."/>
        </authorList>
    </citation>
    <scope>NUCLEOTIDE SEQUENCE</scope>
    <source>
        <strain evidence="3">CCFEE 5312</strain>
    </source>
</reference>
<name>A0AAJ0D8D3_9PEZI</name>
<evidence type="ECO:0000256" key="2">
    <source>
        <dbReference type="ARBA" id="ARBA00023242"/>
    </source>
</evidence>
<dbReference type="CDD" id="cd12148">
    <property type="entry name" value="fungal_TF_MHR"/>
    <property type="match status" value="1"/>
</dbReference>
<protein>
    <submittedName>
        <fullName evidence="3">Uncharacterized protein</fullName>
    </submittedName>
</protein>
<evidence type="ECO:0000313" key="4">
    <source>
        <dbReference type="Proteomes" id="UP001271007"/>
    </source>
</evidence>
<dbReference type="InterPro" id="IPR050613">
    <property type="entry name" value="Sec_Metabolite_Reg"/>
</dbReference>
<dbReference type="PANTHER" id="PTHR31001">
    <property type="entry name" value="UNCHARACTERIZED TRANSCRIPTIONAL REGULATORY PROTEIN"/>
    <property type="match status" value="1"/>
</dbReference>
<comment type="subcellular location">
    <subcellularLocation>
        <location evidence="1">Nucleus</location>
    </subcellularLocation>
</comment>
<comment type="caution">
    <text evidence="3">The sequence shown here is derived from an EMBL/GenBank/DDBJ whole genome shotgun (WGS) entry which is preliminary data.</text>
</comment>
<evidence type="ECO:0000313" key="3">
    <source>
        <dbReference type="EMBL" id="KAK3048967.1"/>
    </source>
</evidence>
<evidence type="ECO:0000256" key="1">
    <source>
        <dbReference type="ARBA" id="ARBA00004123"/>
    </source>
</evidence>
<dbReference type="Proteomes" id="UP001271007">
    <property type="component" value="Unassembled WGS sequence"/>
</dbReference>
<dbReference type="EMBL" id="JAWDJX010000043">
    <property type="protein sequence ID" value="KAK3048967.1"/>
    <property type="molecule type" value="Genomic_DNA"/>
</dbReference>